<evidence type="ECO:0000256" key="1">
    <source>
        <dbReference type="SAM" id="MobiDB-lite"/>
    </source>
</evidence>
<dbReference type="SUPFAM" id="SSF56112">
    <property type="entry name" value="Protein kinase-like (PK-like)"/>
    <property type="match status" value="1"/>
</dbReference>
<protein>
    <recommendedName>
        <fullName evidence="2">Protein kinase domain-containing protein</fullName>
    </recommendedName>
</protein>
<feature type="region of interest" description="Disordered" evidence="1">
    <location>
        <begin position="478"/>
        <end position="598"/>
    </location>
</feature>
<evidence type="ECO:0000259" key="2">
    <source>
        <dbReference type="PROSITE" id="PS50011"/>
    </source>
</evidence>
<organism evidence="3 4">
    <name type="scientific">Ophiocordyceps unilateralis</name>
    <name type="common">Zombie-ant fungus</name>
    <name type="synonym">Torrubia unilateralis</name>
    <dbReference type="NCBI Taxonomy" id="268505"/>
    <lineage>
        <taxon>Eukaryota</taxon>
        <taxon>Fungi</taxon>
        <taxon>Dikarya</taxon>
        <taxon>Ascomycota</taxon>
        <taxon>Pezizomycotina</taxon>
        <taxon>Sordariomycetes</taxon>
        <taxon>Hypocreomycetidae</taxon>
        <taxon>Hypocreales</taxon>
        <taxon>Ophiocordycipitaceae</taxon>
        <taxon>Ophiocordyceps</taxon>
    </lineage>
</organism>
<proteinExistence type="predicted"/>
<keyword evidence="4" id="KW-1185">Reference proteome</keyword>
<reference evidence="3 4" key="2">
    <citation type="journal article" date="2017" name="Sci. Rep.">
        <title>Ant-infecting Ophiocordyceps genomes reveal a high diversity of potential behavioral manipulation genes and a possible major role for enterotoxins.</title>
        <authorList>
            <person name="de Bekker C."/>
            <person name="Ohm R.A."/>
            <person name="Evans H.C."/>
            <person name="Brachmann A."/>
            <person name="Hughes D.P."/>
        </authorList>
    </citation>
    <scope>NUCLEOTIDE SEQUENCE [LARGE SCALE GENOMIC DNA]</scope>
    <source>
        <strain evidence="3 4">SC16a</strain>
    </source>
</reference>
<evidence type="ECO:0000313" key="4">
    <source>
        <dbReference type="Proteomes" id="UP000037136"/>
    </source>
</evidence>
<dbReference type="STRING" id="268505.A0A2A9PLP5"/>
<feature type="domain" description="Protein kinase" evidence="2">
    <location>
        <begin position="665"/>
        <end position="885"/>
    </location>
</feature>
<dbReference type="InterPro" id="IPR000719">
    <property type="entry name" value="Prot_kinase_dom"/>
</dbReference>
<sequence length="885" mass="99312">MASRALDDGATDPPSLPPPAPFPSSSLPSPFLPPPNQETDRSSSEDEETGEAPANSSAMAVKGREKRKNTVPLQREPGGQSTEERERLLLEKQVAEMKRELETVQRQSAIYQGQLTTVQRQLEAKNQETRKMTLEEYLLDTHELLYSHLPTIIETNPKLITKNTGYTNVDGKTCPDNIQMWTDFPDRQNEVLDELFQYWPHLNRVFEKRVFLEALGERVRGHRIASEDDMTSFLKIVIEDSVKGIVTTLKKEEDVATRFKISDGIRFQTCVQGISRKLSQGTRSGDTLQSEAGLMPDRFCLHDAGDHLGRTLIHVTEIKPPTKLTKTMIRDNMTPGKKIHEISLRLKLSRSNDVSKEQRDEHNAKLIFAAAVTQTYHYMIRGGVDYGVLTQGELFVFLKINWNEEPGTLYYHIADPQSDVEADPGSCRRTALGQYLAFTLMAVGRPSDVLAHGQDEIDAVERKCQRWKYIRKDRAQQDAAQLHSNASSSFETANASVPSSQSYAPPDSQETESEEERINVAKRGKKLSTGRCKGPSDEKHSRKRGPPDDDEQPQEPPSGKGWTASGGQQTQHGRNENKTVRSHSGAGAATQGNNEQDRPYCTQKCLSGLVSGGFLDADCPNTALHRGTYKSGLSHGCDPKSLHHSLSHVQFLDLLWKQLKRTLDKGISPLNLRGARGVLFKVTLLEYGYTMVSKGTVEKGIKHLHHEAEVYQRLQPIQGKHVPVYLGAIDLRTMDRKYYYGLALDLVYMLFLAWGGKSLYHTDAQGTAEDELEEMAKRSLRAVHGMGVVHQDVRLPNMLVNDGISGVMVIDFERSSLLEPPRRPLMDKPKRQLRGRTGRPSPDSKKRCGQRRSANAGLFSQEIRMLACEFTDWRTQRGQVAGRVE</sequence>
<dbReference type="PROSITE" id="PS50011">
    <property type="entry name" value="PROTEIN_KINASE_DOM"/>
    <property type="match status" value="1"/>
</dbReference>
<dbReference type="PANTHER" id="PTHR37171:SF1">
    <property type="entry name" value="SERINE_THREONINE-PROTEIN KINASE YRZF-RELATED"/>
    <property type="match status" value="1"/>
</dbReference>
<evidence type="ECO:0000313" key="3">
    <source>
        <dbReference type="EMBL" id="PFH61827.1"/>
    </source>
</evidence>
<dbReference type="GO" id="GO:0004672">
    <property type="term" value="F:protein kinase activity"/>
    <property type="evidence" value="ECO:0007669"/>
    <property type="project" value="InterPro"/>
</dbReference>
<dbReference type="EMBL" id="LAZP02000053">
    <property type="protein sequence ID" value="PFH61827.1"/>
    <property type="molecule type" value="Genomic_DNA"/>
</dbReference>
<dbReference type="InterPro" id="IPR011009">
    <property type="entry name" value="Kinase-like_dom_sf"/>
</dbReference>
<feature type="region of interest" description="Disordered" evidence="1">
    <location>
        <begin position="1"/>
        <end position="85"/>
    </location>
</feature>
<dbReference type="AlphaFoldDB" id="A0A2A9PLP5"/>
<dbReference type="PANTHER" id="PTHR37171">
    <property type="entry name" value="SERINE/THREONINE-PROTEIN KINASE YRZF-RELATED"/>
    <property type="match status" value="1"/>
</dbReference>
<reference evidence="3 4" key="1">
    <citation type="journal article" date="2015" name="BMC Genomics">
        <title>Gene expression during zombie ant biting behavior reflects the complexity underlying fungal parasitic behavioral manipulation.</title>
        <authorList>
            <person name="de Bekker C."/>
            <person name="Ohm R.A."/>
            <person name="Loreto R.G."/>
            <person name="Sebastian A."/>
            <person name="Albert I."/>
            <person name="Merrow M."/>
            <person name="Brachmann A."/>
            <person name="Hughes D.P."/>
        </authorList>
    </citation>
    <scope>NUCLEOTIDE SEQUENCE [LARGE SCALE GENOMIC DNA]</scope>
    <source>
        <strain evidence="3 4">SC16a</strain>
    </source>
</reference>
<feature type="region of interest" description="Disordered" evidence="1">
    <location>
        <begin position="820"/>
        <end position="855"/>
    </location>
</feature>
<dbReference type="GO" id="GO:0005524">
    <property type="term" value="F:ATP binding"/>
    <property type="evidence" value="ECO:0007669"/>
    <property type="project" value="InterPro"/>
</dbReference>
<comment type="caution">
    <text evidence="3">The sequence shown here is derived from an EMBL/GenBank/DDBJ whole genome shotgun (WGS) entry which is preliminary data.</text>
</comment>
<feature type="compositionally biased region" description="Polar residues" evidence="1">
    <location>
        <begin position="478"/>
        <end position="503"/>
    </location>
</feature>
<dbReference type="OrthoDB" id="411394at2759"/>
<gene>
    <name evidence="3" type="ORF">XA68_16161</name>
</gene>
<feature type="compositionally biased region" description="Basic and acidic residues" evidence="1">
    <location>
        <begin position="820"/>
        <end position="830"/>
    </location>
</feature>
<dbReference type="InterPro" id="IPR052396">
    <property type="entry name" value="Meiotic_Drive_Suppr_Kinase"/>
</dbReference>
<dbReference type="Proteomes" id="UP000037136">
    <property type="component" value="Unassembled WGS sequence"/>
</dbReference>
<name>A0A2A9PLP5_OPHUN</name>
<accession>A0A2A9PLP5</accession>